<dbReference type="Proteomes" id="UP000201448">
    <property type="component" value="Segment"/>
</dbReference>
<reference evidence="1 2" key="1">
    <citation type="submission" date="2016-01" db="EMBL/GenBank/DDBJ databases">
        <authorList>
            <person name="Cotto-Rosario A."/>
            <person name="Gomez-Fuentes N."/>
            <person name="Berrios-Ruiz J."/>
            <person name="Caceres-Velazquez C."/>
            <person name="Casiano-Real M."/>
            <person name="Cotto-Berrios I."/>
            <person name="Crespo-Vega V."/>
            <person name="DeJesus-David M."/>
            <person name="DelToro-Sanchez C.J."/>
            <person name="Diaz-Morales C.J."/>
            <person name="Espada-Ramos M."/>
            <person name="Feliciano-Torres M.J."/>
            <person name="Fernandez-Rodriguez P.M."/>
            <person name="Fernandez-Martinez M."/>
            <person name="Figueroa-Concepcion D."/>
            <person name="Figueroa-Bermudez M.L."/>
            <person name="Garcia-Delgado K."/>
            <person name="Nunez-Rodriguez C."/>
            <person name="Quiles-Santiago A.M."/>
            <person name="Rodriguez-Gonzalez A."/>
            <person name="Santiago-Burgos D."/>
            <person name="Solivan-Perez E."/>
            <person name="Torres-Vazquez A."/>
            <person name="Verdejo-Lopez V."/>
            <person name="Vazquez E."/>
            <person name="Rubin M.R."/>
            <person name="Ware V.C."/>
            <person name="Bradley K.W."/>
            <person name="Asai D.J."/>
            <person name="Bowman C.A."/>
            <person name="Russell D.A."/>
            <person name="Pope W.H."/>
            <person name="Jacobs-Sera D."/>
            <person name="Hendrix R.W."/>
            <person name="Hatfull G.F."/>
        </authorList>
    </citation>
    <scope>NUCLEOTIDE SEQUENCE [LARGE SCALE GENOMIC DNA]</scope>
</reference>
<evidence type="ECO:0000313" key="1">
    <source>
        <dbReference type="EMBL" id="AMO43851.1"/>
    </source>
</evidence>
<accession>A0A127KPA1</accession>
<dbReference type="GeneID" id="29122834"/>
<evidence type="ECO:0000313" key="2">
    <source>
        <dbReference type="Proteomes" id="UP000201448"/>
    </source>
</evidence>
<dbReference type="RefSeq" id="YP_009301906.1">
    <property type="nucleotide sequence ID" value="NC_031238.1"/>
</dbReference>
<proteinExistence type="predicted"/>
<dbReference type="KEGG" id="vg:29122834"/>
<organism evidence="1 2">
    <name type="scientific">Mycobacterium phage Catalina</name>
    <dbReference type="NCBI Taxonomy" id="1792253"/>
    <lineage>
        <taxon>Viruses</taxon>
        <taxon>Duplodnaviria</taxon>
        <taxon>Heunggongvirae</taxon>
        <taxon>Uroviricota</taxon>
        <taxon>Caudoviricetes</taxon>
        <taxon>Fromanvirus</taxon>
        <taxon>Fromanvirus packman</taxon>
    </lineage>
</organism>
<sequence>MMEETEVMVPFKGSIFEARLVYHGRHKVEVTTVKAKGWKRIHRKLAKRDGYPYLWITHIEHDPHANPGGGIVTTTWEM</sequence>
<name>A0A127KPA1_9CAUD</name>
<gene>
    <name evidence="1" type="ORF">PBI_CATALINA_84</name>
</gene>
<dbReference type="EMBL" id="KU613353">
    <property type="protein sequence ID" value="AMO43851.1"/>
    <property type="molecule type" value="Genomic_DNA"/>
</dbReference>
<protein>
    <submittedName>
        <fullName evidence="1">Uncharacterized protein</fullName>
    </submittedName>
</protein>
<dbReference type="OrthoDB" id="25993at10239"/>